<reference evidence="2 3" key="1">
    <citation type="submission" date="2017-12" db="EMBL/GenBank/DDBJ databases">
        <title>Hemimetabolous genomes reveal molecular basis of termite eusociality.</title>
        <authorList>
            <person name="Harrison M.C."/>
            <person name="Jongepier E."/>
            <person name="Robertson H.M."/>
            <person name="Arning N."/>
            <person name="Bitard-Feildel T."/>
            <person name="Chao H."/>
            <person name="Childers C.P."/>
            <person name="Dinh H."/>
            <person name="Doddapaneni H."/>
            <person name="Dugan S."/>
            <person name="Gowin J."/>
            <person name="Greiner C."/>
            <person name="Han Y."/>
            <person name="Hu H."/>
            <person name="Hughes D.S.T."/>
            <person name="Huylmans A.-K."/>
            <person name="Kemena C."/>
            <person name="Kremer L.P.M."/>
            <person name="Lee S.L."/>
            <person name="Lopez-Ezquerra A."/>
            <person name="Mallet L."/>
            <person name="Monroy-Kuhn J.M."/>
            <person name="Moser A."/>
            <person name="Murali S.C."/>
            <person name="Muzny D.M."/>
            <person name="Otani S."/>
            <person name="Piulachs M.-D."/>
            <person name="Poelchau M."/>
            <person name="Qu J."/>
            <person name="Schaub F."/>
            <person name="Wada-Katsumata A."/>
            <person name="Worley K.C."/>
            <person name="Xie Q."/>
            <person name="Ylla G."/>
            <person name="Poulsen M."/>
            <person name="Gibbs R.A."/>
            <person name="Schal C."/>
            <person name="Richards S."/>
            <person name="Belles X."/>
            <person name="Korb J."/>
            <person name="Bornberg-Bauer E."/>
        </authorList>
    </citation>
    <scope>NUCLEOTIDE SEQUENCE [LARGE SCALE GENOMIC DNA]</scope>
    <source>
        <tissue evidence="2">Whole body</tissue>
    </source>
</reference>
<evidence type="ECO:0000259" key="1">
    <source>
        <dbReference type="PROSITE" id="PS51335"/>
    </source>
</evidence>
<evidence type="ECO:0000313" key="3">
    <source>
        <dbReference type="Proteomes" id="UP000235965"/>
    </source>
</evidence>
<accession>A0A2J7R054</accession>
<protein>
    <recommendedName>
        <fullName evidence="1">ELMO domain-containing protein</fullName>
    </recommendedName>
</protein>
<feature type="domain" description="ELMO" evidence="1">
    <location>
        <begin position="138"/>
        <end position="292"/>
    </location>
</feature>
<evidence type="ECO:0000313" key="2">
    <source>
        <dbReference type="EMBL" id="PNF34210.1"/>
    </source>
</evidence>
<dbReference type="PROSITE" id="PS51335">
    <property type="entry name" value="ELMO"/>
    <property type="match status" value="1"/>
</dbReference>
<dbReference type="AlphaFoldDB" id="A0A2J7R054"/>
<dbReference type="EMBL" id="NEVH01008287">
    <property type="protein sequence ID" value="PNF34210.1"/>
    <property type="molecule type" value="Genomic_DNA"/>
</dbReference>
<gene>
    <name evidence="2" type="ORF">B7P43_G17513</name>
</gene>
<keyword evidence="3" id="KW-1185">Reference proteome</keyword>
<dbReference type="InterPro" id="IPR050868">
    <property type="entry name" value="ELMO_domain-containing"/>
</dbReference>
<dbReference type="InterPro" id="IPR006816">
    <property type="entry name" value="ELMO_dom"/>
</dbReference>
<dbReference type="Pfam" id="PF04727">
    <property type="entry name" value="ELMO_CED12"/>
    <property type="match status" value="1"/>
</dbReference>
<dbReference type="STRING" id="105785.A0A2J7R054"/>
<dbReference type="PANTHER" id="PTHR12771:SF2">
    <property type="entry name" value="ELMO DOMAIN-CONTAINING PROTEIN 3"/>
    <property type="match status" value="1"/>
</dbReference>
<dbReference type="InParanoid" id="A0A2J7R054"/>
<organism evidence="2 3">
    <name type="scientific">Cryptotermes secundus</name>
    <dbReference type="NCBI Taxonomy" id="105785"/>
    <lineage>
        <taxon>Eukaryota</taxon>
        <taxon>Metazoa</taxon>
        <taxon>Ecdysozoa</taxon>
        <taxon>Arthropoda</taxon>
        <taxon>Hexapoda</taxon>
        <taxon>Insecta</taxon>
        <taxon>Pterygota</taxon>
        <taxon>Neoptera</taxon>
        <taxon>Polyneoptera</taxon>
        <taxon>Dictyoptera</taxon>
        <taxon>Blattodea</taxon>
        <taxon>Blattoidea</taxon>
        <taxon>Termitoidae</taxon>
        <taxon>Kalotermitidae</taxon>
        <taxon>Cryptotermitinae</taxon>
        <taxon>Cryptotermes</taxon>
    </lineage>
</organism>
<proteinExistence type="predicted"/>
<dbReference type="OrthoDB" id="67155at2759"/>
<comment type="caution">
    <text evidence="2">The sequence shown here is derived from an EMBL/GenBank/DDBJ whole genome shotgun (WGS) entry which is preliminary data.</text>
</comment>
<sequence>MYAFAVMSLESEVRSHELLESAFEKHRHNIDVDKARLAYEAAKEEWDNVATVETVFRNNLESRHSVMPHITVHQALMYFQVHDLSVELAEVRGSVEPQGLCALLSCLLGPPELHDHLTAERDLVFAIAQRKLDMSEPVHVRMLQTVYQRLTGTRMDCPCYGSHWEHIGFQGTDPGTDLRGVGMLGLLQLLYLCNTPHLIPLARDIYRVSVDEQQNFPLAVMSLNMTRISLQALRHGELNRQCNHQQLVVQVVNQFYVAVFYHTLHIWTSQHKTIRDSGYVLKDVEFYCRGNVRAVLRDLQDQLASYTSTRSHDKPCIPGSFQDLLTQAKTEVFI</sequence>
<dbReference type="PANTHER" id="PTHR12771">
    <property type="entry name" value="ENGULFMENT AND CELL MOTILITY"/>
    <property type="match status" value="1"/>
</dbReference>
<name>A0A2J7R054_9NEOP</name>
<dbReference type="Proteomes" id="UP000235965">
    <property type="component" value="Unassembled WGS sequence"/>
</dbReference>